<dbReference type="Pfam" id="PF13565">
    <property type="entry name" value="HTH_32"/>
    <property type="match status" value="1"/>
</dbReference>
<dbReference type="GeneID" id="77319801"/>
<reference evidence="2" key="1">
    <citation type="submission" date="2023-07" db="EMBL/GenBank/DDBJ databases">
        <title>Verminephrobacter genomes.</title>
        <authorList>
            <person name="Lund M.B."/>
        </authorList>
    </citation>
    <scope>NUCLEOTIDE SEQUENCE [LARGE SCALE GENOMIC DNA]</scope>
    <source>
        <strain evidence="2">AtM5-05</strain>
    </source>
</reference>
<proteinExistence type="predicted"/>
<evidence type="ECO:0000313" key="2">
    <source>
        <dbReference type="Proteomes" id="UP001208935"/>
    </source>
</evidence>
<gene>
    <name evidence="1" type="ORF">D5039_10655</name>
</gene>
<dbReference type="SUPFAM" id="SSF46689">
    <property type="entry name" value="Homeodomain-like"/>
    <property type="match status" value="1"/>
</dbReference>
<accession>A0ABT3KTL5</accession>
<comment type="caution">
    <text evidence="1">The sequence shown here is derived from an EMBL/GenBank/DDBJ whole genome shotgun (WGS) entry which is preliminary data.</text>
</comment>
<dbReference type="Proteomes" id="UP001208935">
    <property type="component" value="Unassembled WGS sequence"/>
</dbReference>
<protein>
    <submittedName>
        <fullName evidence="1">Helix-turn-helix domain-containing protein</fullName>
    </submittedName>
</protein>
<sequence>MRGPKCKLTVSAEDQLALKRLSRSSNRQEADRARAILWSLEGQTGVMIGAAIGMHADGVRRLRHLFSLGGVDALRARPRTGRPATRGETVLACARVILCEPGQPRWTLPLLGAEIERRCGVRISMAWLSTLLRKASLGVVPEARAPGAKANKRPNARAGG</sequence>
<keyword evidence="2" id="KW-1185">Reference proteome</keyword>
<dbReference type="InterPro" id="IPR009057">
    <property type="entry name" value="Homeodomain-like_sf"/>
</dbReference>
<name>A0ABT3KTL5_9BURK</name>
<dbReference type="RefSeq" id="WP_010100053.1">
    <property type="nucleotide sequence ID" value="NZ_QZCW01000002.1"/>
</dbReference>
<dbReference type="EMBL" id="QZCW01000002">
    <property type="protein sequence ID" value="MCW5321595.1"/>
    <property type="molecule type" value="Genomic_DNA"/>
</dbReference>
<evidence type="ECO:0000313" key="1">
    <source>
        <dbReference type="EMBL" id="MCW5321595.1"/>
    </source>
</evidence>
<organism evidence="1 2">
    <name type="scientific">Verminephrobacter aporrectodeae subsp. tuberculatae</name>
    <dbReference type="NCBI Taxonomy" id="1110392"/>
    <lineage>
        <taxon>Bacteria</taxon>
        <taxon>Pseudomonadati</taxon>
        <taxon>Pseudomonadota</taxon>
        <taxon>Betaproteobacteria</taxon>
        <taxon>Burkholderiales</taxon>
        <taxon>Comamonadaceae</taxon>
        <taxon>Verminephrobacter</taxon>
    </lineage>
</organism>